<dbReference type="OMA" id="LGATNCK"/>
<dbReference type="InterPro" id="IPR001810">
    <property type="entry name" value="F-box_dom"/>
</dbReference>
<dbReference type="Pfam" id="PF01582">
    <property type="entry name" value="TIR"/>
    <property type="match status" value="1"/>
</dbReference>
<dbReference type="PROSITE" id="PS50104">
    <property type="entry name" value="TIR"/>
    <property type="match status" value="1"/>
</dbReference>
<dbReference type="FunFam" id="3.40.50.10140:FF:000007">
    <property type="entry name" value="Disease resistance protein (TIR-NBS-LRR class)"/>
    <property type="match status" value="1"/>
</dbReference>
<dbReference type="SMART" id="SM00255">
    <property type="entry name" value="TIR"/>
    <property type="match status" value="1"/>
</dbReference>
<dbReference type="PANTHER" id="PTHR31900">
    <property type="entry name" value="F-BOX/RNI SUPERFAMILY PROTEIN-RELATED"/>
    <property type="match status" value="1"/>
</dbReference>
<dbReference type="SMART" id="SM00579">
    <property type="entry name" value="FBD"/>
    <property type="match status" value="1"/>
</dbReference>
<dbReference type="Proteomes" id="UP001295469">
    <property type="component" value="Chromosome C09"/>
</dbReference>
<dbReference type="EMBL" id="HG994373">
    <property type="protein sequence ID" value="CAF1732730.1"/>
    <property type="molecule type" value="Genomic_DNA"/>
</dbReference>
<proteinExistence type="predicted"/>
<dbReference type="InterPro" id="IPR050232">
    <property type="entry name" value="FBL13/AtMIF1-like"/>
</dbReference>
<dbReference type="SUPFAM" id="SSF81383">
    <property type="entry name" value="F-box domain"/>
    <property type="match status" value="1"/>
</dbReference>
<protein>
    <submittedName>
        <fullName evidence="3">(rape) hypothetical protein</fullName>
    </submittedName>
    <submittedName>
        <fullName evidence="4">BnaC09g18120D protein</fullName>
    </submittedName>
</protein>
<dbReference type="Pfam" id="PF13966">
    <property type="entry name" value="zf-RVT"/>
    <property type="match status" value="1"/>
</dbReference>
<dbReference type="SUPFAM" id="SSF52200">
    <property type="entry name" value="Toll/Interleukin receptor TIR domain"/>
    <property type="match status" value="1"/>
</dbReference>
<reference evidence="4" key="2">
    <citation type="submission" date="2014-06" db="EMBL/GenBank/DDBJ databases">
        <authorList>
            <person name="Genoscope - CEA"/>
        </authorList>
    </citation>
    <scope>NUCLEOTIDE SEQUENCE</scope>
</reference>
<dbReference type="Pfam" id="PF08387">
    <property type="entry name" value="FBD"/>
    <property type="match status" value="1"/>
</dbReference>
<dbReference type="Gramene" id="CDY29086">
    <property type="protein sequence ID" value="CDY29086"/>
    <property type="gene ID" value="GSBRNA2T00041840001"/>
</dbReference>
<dbReference type="GO" id="GO:0007165">
    <property type="term" value="P:signal transduction"/>
    <property type="evidence" value="ECO:0000318"/>
    <property type="project" value="GO_Central"/>
</dbReference>
<reference evidence="3" key="3">
    <citation type="submission" date="2021-01" db="EMBL/GenBank/DDBJ databases">
        <authorList>
            <consortium name="Genoscope - CEA"/>
            <person name="William W."/>
        </authorList>
    </citation>
    <scope>NUCLEOTIDE SEQUENCE</scope>
</reference>
<dbReference type="InterPro" id="IPR026960">
    <property type="entry name" value="RVT-Znf"/>
</dbReference>
<feature type="domain" description="TIR" evidence="2">
    <location>
        <begin position="345"/>
        <end position="482"/>
    </location>
</feature>
<dbReference type="PANTHER" id="PTHR31900:SF33">
    <property type="entry name" value="PROTEIN WITH RNI-LIKE_FBD-LIKE DOMAIN"/>
    <property type="match status" value="1"/>
</dbReference>
<gene>
    <name evidence="4" type="primary">BnaC09g18120D</name>
    <name evidence="3" type="ORF">DARMORV10_C09P27360.1</name>
    <name evidence="4" type="ORF">GSBRNA2T00041840001</name>
</gene>
<dbReference type="AlphaFoldDB" id="A0A078GU95"/>
<dbReference type="InterPro" id="IPR053781">
    <property type="entry name" value="F-box_AtFBL13-like"/>
</dbReference>
<reference evidence="4 5" key="1">
    <citation type="journal article" date="2014" name="Science">
        <title>Plant genetics. Early allopolyploid evolution in the post-Neolithic Brassica napus oilseed genome.</title>
        <authorList>
            <person name="Chalhoub B."/>
            <person name="Denoeud F."/>
            <person name="Liu S."/>
            <person name="Parkin I.A."/>
            <person name="Tang H."/>
            <person name="Wang X."/>
            <person name="Chiquet J."/>
            <person name="Belcram H."/>
            <person name="Tong C."/>
            <person name="Samans B."/>
            <person name="Correa M."/>
            <person name="Da Silva C."/>
            <person name="Just J."/>
            <person name="Falentin C."/>
            <person name="Koh C.S."/>
            <person name="Le Clainche I."/>
            <person name="Bernard M."/>
            <person name="Bento P."/>
            <person name="Noel B."/>
            <person name="Labadie K."/>
            <person name="Alberti A."/>
            <person name="Charles M."/>
            <person name="Arnaud D."/>
            <person name="Guo H."/>
            <person name="Daviaud C."/>
            <person name="Alamery S."/>
            <person name="Jabbari K."/>
            <person name="Zhao M."/>
            <person name="Edger P.P."/>
            <person name="Chelaifa H."/>
            <person name="Tack D."/>
            <person name="Lassalle G."/>
            <person name="Mestiri I."/>
            <person name="Schnel N."/>
            <person name="Le Paslier M.C."/>
            <person name="Fan G."/>
            <person name="Renault V."/>
            <person name="Bayer P.E."/>
            <person name="Golicz A.A."/>
            <person name="Manoli S."/>
            <person name="Lee T.H."/>
            <person name="Thi V.H."/>
            <person name="Chalabi S."/>
            <person name="Hu Q."/>
            <person name="Fan C."/>
            <person name="Tollenaere R."/>
            <person name="Lu Y."/>
            <person name="Battail C."/>
            <person name="Shen J."/>
            <person name="Sidebottom C.H."/>
            <person name="Wang X."/>
            <person name="Canaguier A."/>
            <person name="Chauveau A."/>
            <person name="Berard A."/>
            <person name="Deniot G."/>
            <person name="Guan M."/>
            <person name="Liu Z."/>
            <person name="Sun F."/>
            <person name="Lim Y.P."/>
            <person name="Lyons E."/>
            <person name="Town C.D."/>
            <person name="Bancroft I."/>
            <person name="Wang X."/>
            <person name="Meng J."/>
            <person name="Ma J."/>
            <person name="Pires J.C."/>
            <person name="King G.J."/>
            <person name="Brunel D."/>
            <person name="Delourme R."/>
            <person name="Renard M."/>
            <person name="Aury J.M."/>
            <person name="Adams K.L."/>
            <person name="Batley J."/>
            <person name="Snowdon R.J."/>
            <person name="Tost J."/>
            <person name="Edwards D."/>
            <person name="Zhou Y."/>
            <person name="Hua W."/>
            <person name="Sharpe A.G."/>
            <person name="Paterson A.H."/>
            <person name="Guan C."/>
            <person name="Wincker P."/>
        </authorList>
    </citation>
    <scope>NUCLEOTIDE SEQUENCE [LARGE SCALE GENOMIC DNA]</scope>
    <source>
        <strain evidence="5">cv. Darmor-bzh</strain>
    </source>
</reference>
<name>A0A078GU95_BRANA</name>
<dbReference type="Proteomes" id="UP000028999">
    <property type="component" value="Unassembled WGS sequence"/>
</dbReference>
<dbReference type="Pfam" id="PF00646">
    <property type="entry name" value="F-box"/>
    <property type="match status" value="1"/>
</dbReference>
<dbReference type="PaxDb" id="3708-A0A078GU95"/>
<sequence length="816" mass="94917">MGYDRISALPDCLRTQILLWLPTRDSIKTSVLSTRWRNLWLDVPGLDLHSNDLDSFSKAATNNFGNSFLKFNRQTRLQKFKINYDNYKSFGNSSQIREWLVTAVDHLGVQHLDFKDQNATCYSCFLPVNIYQSKTLVSLKLQRVVVPKNPEFVFSLPCLKIMHLKKFVTTLKIFYLTFHPVRSGNDDSVEIDAPRLIKYMSFSDRIVVKNLNSLLKIDIDTDFNIKIGGFKSFIIIPFPKFYNLAHIQAAFSSSSLSLLSVFLESCSNLKSLILDFSVSTEPEQKMDLTKVPQCLISTLERVEINKLNMWEGPGMKLATYFIMNSAVLKKIKVVPMTVSGEEVPPQHQVFINYRGDELRKSFLGFVVKAMREAKINVFTDEVEVKGRDLQNLFRRIEESRVAVVILSERYTESSWCLDELVKMKEQMDQDKLVVIPIFYRLGATNCKRLVGTFGDNFRNLEREYRSEPERIKKWKEALISIPQKVGLTLAGHRPGSVWVQWFKEVILKGSVHNFWTTKPKQSFFWFVNKLLKLKDTIFPLVKLRIQNGESALFWFDNWTPFGSLSDHLSNSPSRLGIPPHATVSSLFRNGSWHLPPARTETQVQLQAYLMTITLTEDQDYYEWEINGQVSERFKTGELYAYLCAERADVQWSKAVWFSGGIPRHNFHTWLSVLDRIPTRDRLISWGINVDANCLLCNSMPESRNHLFFSCSFSFQLWSKVASKLEIQPQRGWEDTLNQMTALHLQKSHRLLVLTAWQATAYWLWNERNARLHSNTFRSVDSIFKLLDRQLINKVQSFRELNPRRSSQMMQRWIRFA</sequence>
<dbReference type="EMBL" id="LK032230">
    <property type="protein sequence ID" value="CDY29086.1"/>
    <property type="molecule type" value="Genomic_DNA"/>
</dbReference>
<dbReference type="InterPro" id="IPR006566">
    <property type="entry name" value="FBD"/>
</dbReference>
<keyword evidence="5" id="KW-1185">Reference proteome</keyword>
<dbReference type="GO" id="GO:0005634">
    <property type="term" value="C:nucleus"/>
    <property type="evidence" value="ECO:0000318"/>
    <property type="project" value="GO_Central"/>
</dbReference>
<dbReference type="InterPro" id="IPR036047">
    <property type="entry name" value="F-box-like_dom_sf"/>
</dbReference>
<evidence type="ECO:0000259" key="2">
    <source>
        <dbReference type="PROSITE" id="PS50104"/>
    </source>
</evidence>
<dbReference type="Gene3D" id="3.40.50.10140">
    <property type="entry name" value="Toll/interleukin-1 receptor homology (TIR) domain"/>
    <property type="match status" value="1"/>
</dbReference>
<evidence type="ECO:0000313" key="4">
    <source>
        <dbReference type="EMBL" id="CDY29086.1"/>
    </source>
</evidence>
<keyword evidence="1" id="KW-0520">NAD</keyword>
<evidence type="ECO:0000256" key="1">
    <source>
        <dbReference type="ARBA" id="ARBA00023027"/>
    </source>
</evidence>
<organism evidence="4 5">
    <name type="scientific">Brassica napus</name>
    <name type="common">Rape</name>
    <dbReference type="NCBI Taxonomy" id="3708"/>
    <lineage>
        <taxon>Eukaryota</taxon>
        <taxon>Viridiplantae</taxon>
        <taxon>Streptophyta</taxon>
        <taxon>Embryophyta</taxon>
        <taxon>Tracheophyta</taxon>
        <taxon>Spermatophyta</taxon>
        <taxon>Magnoliopsida</taxon>
        <taxon>eudicotyledons</taxon>
        <taxon>Gunneridae</taxon>
        <taxon>Pentapetalae</taxon>
        <taxon>rosids</taxon>
        <taxon>malvids</taxon>
        <taxon>Brassicales</taxon>
        <taxon>Brassicaceae</taxon>
        <taxon>Brassiceae</taxon>
        <taxon>Brassica</taxon>
    </lineage>
</organism>
<dbReference type="InterPro" id="IPR000157">
    <property type="entry name" value="TIR_dom"/>
</dbReference>
<evidence type="ECO:0000313" key="5">
    <source>
        <dbReference type="Proteomes" id="UP000028999"/>
    </source>
</evidence>
<dbReference type="CDD" id="cd22160">
    <property type="entry name" value="F-box_AtFBL13-like"/>
    <property type="match status" value="1"/>
</dbReference>
<evidence type="ECO:0000313" key="3">
    <source>
        <dbReference type="EMBL" id="CAF1732730.1"/>
    </source>
</evidence>
<accession>A0A078GU95</accession>
<dbReference type="InterPro" id="IPR035897">
    <property type="entry name" value="Toll_tir_struct_dom_sf"/>
</dbReference>